<keyword evidence="9" id="KW-0460">Magnesium</keyword>
<comment type="similarity">
    <text evidence="2">Belongs to the ATP-dependent AMP-binding enzyme family.</text>
</comment>
<keyword evidence="3" id="KW-0963">Cytoplasm</keyword>
<proteinExistence type="inferred from homology"/>
<evidence type="ECO:0000256" key="7">
    <source>
        <dbReference type="ARBA" id="ARBA00022801"/>
    </source>
</evidence>
<sequence>LLNDSKLPKPFFSSFEEYKQKWKESVEDPDKFFGNLARELLHWSKPFQTVQSGSLKEGDVAWFLEGELNVSFNCIDRHALATPDKIAIIHEGDEPDNVRKITYQELLQEVCRLANVLVSLDVRKGDNVAIYMPMVPEAVYAMLACARIGAVHSVVFAGFSSESLRDRINDCKARVVLTADEGRRGGKNIATKRIVDEALKNTPTIEHVLMLRRTGSEVPFTPGRDLWWHEQMANARPYCPPTSVNSEDPLFLLYTSGSTGTPKGVVHTSGGYLLGATATVKYVFDYHENDIYACMADVGWITGHTYLVYGPLSLGATSLLFESTPTYPTPSRFWETVEKHRVTQFYTAPTAIRALRRLGDDWVEKCDLSSLRVIGSVGEPINPEAWEWYYEKVGKKQCAVVDTYWQTETGSIIVTPLPGATATKPGSATFPFFGIQPVILDPTTGSELEGNDVTGVLAVSKPWPSMARSVYNNHHRYLDTYLKPYQGYYFTGDGATRDKDGYIWIRGRVDDVINVSGHRLSTAEIESALVQHHLVAEAAVVGGNDDLTGQCIHAFTTLKPNIEDSEGLEKELALQVRKVIGPFATPKRIYVIGDLPKTRSGKIMRRILRKIVNGEQDSLGDTSTLADPSVVEKLISRNKLCEVQAILKGVIDVESHNLDLPELQGETQEIAKQKCKLAAETLNGPCITEDTALCFNAMNGLPGPYIKWFQNSLGHDGLNKMLAGFDDKSATALCTFGYCEGPDHEPIIFEGKTTGKIVASRGPGTFGWDGIFQPDGFEQTFAQLDKDVKNTISHRSKALDELKKYFEYKK</sequence>
<evidence type="ECO:0000256" key="6">
    <source>
        <dbReference type="ARBA" id="ARBA00022741"/>
    </source>
</evidence>
<dbReference type="FunFam" id="3.90.950.10:FF:000003">
    <property type="entry name" value="Inosine triphosphate pyrophosphatase"/>
    <property type="match status" value="1"/>
</dbReference>
<evidence type="ECO:0000256" key="11">
    <source>
        <dbReference type="ARBA" id="ARBA00054940"/>
    </source>
</evidence>
<comment type="function">
    <text evidence="11">Pyrophosphatase that hydrolyzes the non-canonical purine nucleotides inosine triphosphate (ITP), deoxyinosine triphosphate (dITP) as well as 2'-deoxy-N-6-hydroxylaminopurine triphosphate (dHAPTP) and xanthosine 5'-triphosphate (XTP) to their respective monophosphate derivatives. The enzyme does not distinguish between the deoxy- and ribose forms. Probably excludes non-canonical purines from RNA and DNA precursor pools, thus preventing their incorporation into RNA and DNA and avoiding chromosomal lesions.</text>
</comment>
<evidence type="ECO:0000256" key="8">
    <source>
        <dbReference type="ARBA" id="ARBA00022840"/>
    </source>
</evidence>
<reference evidence="18 19" key="1">
    <citation type="journal article" date="2018" name="G3 (Bethesda)">
        <title>Phylogenetic and Phylogenomic Definition of Rhizopus Species.</title>
        <authorList>
            <person name="Gryganskyi A.P."/>
            <person name="Golan J."/>
            <person name="Dolatabadi S."/>
            <person name="Mondo S."/>
            <person name="Robb S."/>
            <person name="Idnurm A."/>
            <person name="Muszewska A."/>
            <person name="Steczkiewicz K."/>
            <person name="Masonjones S."/>
            <person name="Liao H.L."/>
            <person name="Gajdeczka M.T."/>
            <person name="Anike F."/>
            <person name="Vuek A."/>
            <person name="Anishchenko I.M."/>
            <person name="Voigt K."/>
            <person name="de Hoog G.S."/>
            <person name="Smith M.E."/>
            <person name="Heitman J."/>
            <person name="Vilgalys R."/>
            <person name="Stajich J.E."/>
        </authorList>
    </citation>
    <scope>NUCLEOTIDE SEQUENCE [LARGE SCALE GENOMIC DNA]</scope>
    <source>
        <strain evidence="18 19">LSU 92-RS-03</strain>
    </source>
</reference>
<evidence type="ECO:0000259" key="17">
    <source>
        <dbReference type="Pfam" id="PF16177"/>
    </source>
</evidence>
<dbReference type="Pfam" id="PF16177">
    <property type="entry name" value="ACAS_N"/>
    <property type="match status" value="1"/>
</dbReference>
<comment type="catalytic activity">
    <reaction evidence="13">
        <text>dITP + H2O = dIMP + diphosphate + H(+)</text>
        <dbReference type="Rhea" id="RHEA:28342"/>
        <dbReference type="ChEBI" id="CHEBI:15377"/>
        <dbReference type="ChEBI" id="CHEBI:15378"/>
        <dbReference type="ChEBI" id="CHEBI:33019"/>
        <dbReference type="ChEBI" id="CHEBI:61194"/>
        <dbReference type="ChEBI" id="CHEBI:61382"/>
        <dbReference type="EC" id="3.6.1.66"/>
    </reaction>
    <physiologicalReaction direction="left-to-right" evidence="13">
        <dbReference type="Rhea" id="RHEA:28343"/>
    </physiologicalReaction>
</comment>
<evidence type="ECO:0000256" key="13">
    <source>
        <dbReference type="ARBA" id="ARBA00093255"/>
    </source>
</evidence>
<dbReference type="SUPFAM" id="SSF52972">
    <property type="entry name" value="ITPase-like"/>
    <property type="match status" value="1"/>
</dbReference>
<keyword evidence="4" id="KW-0436">Ligase</keyword>
<dbReference type="InterPro" id="IPR020845">
    <property type="entry name" value="AMP-binding_CS"/>
</dbReference>
<dbReference type="InterPro" id="IPR025110">
    <property type="entry name" value="AMP-bd_C"/>
</dbReference>
<evidence type="ECO:0000256" key="2">
    <source>
        <dbReference type="ARBA" id="ARBA00006432"/>
    </source>
</evidence>
<dbReference type="SUPFAM" id="SSF56801">
    <property type="entry name" value="Acetyl-CoA synthetase-like"/>
    <property type="match status" value="1"/>
</dbReference>
<evidence type="ECO:0000256" key="10">
    <source>
        <dbReference type="ARBA" id="ARBA00023080"/>
    </source>
</evidence>
<dbReference type="GO" id="GO:0009117">
    <property type="term" value="P:nucleotide metabolic process"/>
    <property type="evidence" value="ECO:0007669"/>
    <property type="project" value="UniProtKB-KW"/>
</dbReference>
<name>A0A367JGG0_RHIST</name>
<protein>
    <submittedName>
        <fullName evidence="18">Acetyl-CoA synthetase</fullName>
    </submittedName>
</protein>
<dbReference type="AlphaFoldDB" id="A0A367JGG0"/>
<evidence type="ECO:0000256" key="3">
    <source>
        <dbReference type="ARBA" id="ARBA00022490"/>
    </source>
</evidence>
<evidence type="ECO:0000256" key="12">
    <source>
        <dbReference type="ARBA" id="ARBA00093218"/>
    </source>
</evidence>
<evidence type="ECO:0000313" key="19">
    <source>
        <dbReference type="Proteomes" id="UP000253551"/>
    </source>
</evidence>
<dbReference type="CDD" id="cd00515">
    <property type="entry name" value="HAM1"/>
    <property type="match status" value="1"/>
</dbReference>
<dbReference type="InterPro" id="IPR011904">
    <property type="entry name" value="Ac_CoA_lig"/>
</dbReference>
<feature type="non-terminal residue" evidence="18">
    <location>
        <position position="1"/>
    </location>
</feature>
<comment type="caution">
    <text evidence="18">The sequence shown here is derived from an EMBL/GenBank/DDBJ whole genome shotgun (WGS) entry which is preliminary data.</text>
</comment>
<dbReference type="Gene3D" id="3.40.50.12780">
    <property type="entry name" value="N-terminal domain of ligase-like"/>
    <property type="match status" value="1"/>
</dbReference>
<dbReference type="Gene3D" id="3.90.950.10">
    <property type="match status" value="1"/>
</dbReference>
<keyword evidence="6" id="KW-0547">Nucleotide-binding</keyword>
<evidence type="ECO:0000256" key="9">
    <source>
        <dbReference type="ARBA" id="ARBA00022842"/>
    </source>
</evidence>
<dbReference type="Proteomes" id="UP000253551">
    <property type="component" value="Unassembled WGS sequence"/>
</dbReference>
<dbReference type="InterPro" id="IPR027502">
    <property type="entry name" value="ITPase"/>
</dbReference>
<dbReference type="GO" id="GO:0005829">
    <property type="term" value="C:cytosol"/>
    <property type="evidence" value="ECO:0007669"/>
    <property type="project" value="TreeGrafter"/>
</dbReference>
<dbReference type="Pfam" id="PF13193">
    <property type="entry name" value="AMP-binding_C"/>
    <property type="match status" value="1"/>
</dbReference>
<feature type="domain" description="AMP-binding enzyme C-terminal" evidence="16">
    <location>
        <begin position="524"/>
        <end position="602"/>
    </location>
</feature>
<dbReference type="InterPro" id="IPR000873">
    <property type="entry name" value="AMP-dep_synth/lig_dom"/>
</dbReference>
<dbReference type="GO" id="GO:0009143">
    <property type="term" value="P:nucleoside triphosphate catabolic process"/>
    <property type="evidence" value="ECO:0007669"/>
    <property type="project" value="InterPro"/>
</dbReference>
<dbReference type="InterPro" id="IPR042099">
    <property type="entry name" value="ANL_N_sf"/>
</dbReference>
<organism evidence="18 19">
    <name type="scientific">Rhizopus stolonifer</name>
    <name type="common">Rhizopus nigricans</name>
    <dbReference type="NCBI Taxonomy" id="4846"/>
    <lineage>
        <taxon>Eukaryota</taxon>
        <taxon>Fungi</taxon>
        <taxon>Fungi incertae sedis</taxon>
        <taxon>Mucoromycota</taxon>
        <taxon>Mucoromycotina</taxon>
        <taxon>Mucoromycetes</taxon>
        <taxon>Mucorales</taxon>
        <taxon>Mucorineae</taxon>
        <taxon>Rhizopodaceae</taxon>
        <taxon>Rhizopus</taxon>
    </lineage>
</organism>
<dbReference type="PROSITE" id="PS00455">
    <property type="entry name" value="AMP_BINDING"/>
    <property type="match status" value="1"/>
</dbReference>
<dbReference type="InterPro" id="IPR032387">
    <property type="entry name" value="ACAS_N"/>
</dbReference>
<dbReference type="Pfam" id="PF01725">
    <property type="entry name" value="Ham1p_like"/>
    <property type="match status" value="1"/>
</dbReference>
<dbReference type="CDD" id="cd05966">
    <property type="entry name" value="ACS"/>
    <property type="match status" value="1"/>
</dbReference>
<evidence type="ECO:0000256" key="5">
    <source>
        <dbReference type="ARBA" id="ARBA00022723"/>
    </source>
</evidence>
<dbReference type="InterPro" id="IPR002637">
    <property type="entry name" value="RdgB/HAM1"/>
</dbReference>
<evidence type="ECO:0000256" key="14">
    <source>
        <dbReference type="ARBA" id="ARBA00093271"/>
    </source>
</evidence>
<dbReference type="InterPro" id="IPR029001">
    <property type="entry name" value="ITPase-like_fam"/>
</dbReference>
<dbReference type="FunFam" id="3.30.300.30:FF:000004">
    <property type="entry name" value="Acetyl-coenzyme A synthetase"/>
    <property type="match status" value="1"/>
</dbReference>
<dbReference type="GO" id="GO:0003987">
    <property type="term" value="F:acetate-CoA ligase activity"/>
    <property type="evidence" value="ECO:0007669"/>
    <property type="project" value="InterPro"/>
</dbReference>
<keyword evidence="10" id="KW-0546">Nucleotide metabolism</keyword>
<dbReference type="InterPro" id="IPR045851">
    <property type="entry name" value="AMP-bd_C_sf"/>
</dbReference>
<dbReference type="Pfam" id="PF00501">
    <property type="entry name" value="AMP-binding"/>
    <property type="match status" value="1"/>
</dbReference>
<dbReference type="PANTHER" id="PTHR24095:SF14">
    <property type="entry name" value="ACETYL-COENZYME A SYNTHETASE 1"/>
    <property type="match status" value="1"/>
</dbReference>
<dbReference type="NCBIfam" id="TIGR02188">
    <property type="entry name" value="Ac_CoA_lig_AcsA"/>
    <property type="match status" value="1"/>
</dbReference>
<evidence type="ECO:0000256" key="4">
    <source>
        <dbReference type="ARBA" id="ARBA00022598"/>
    </source>
</evidence>
<feature type="domain" description="AMP-dependent synthetase/ligase" evidence="15">
    <location>
        <begin position="76"/>
        <end position="463"/>
    </location>
</feature>
<dbReference type="NCBIfam" id="NF001208">
    <property type="entry name" value="PRK00174.1"/>
    <property type="match status" value="1"/>
</dbReference>
<dbReference type="GO" id="GO:0016208">
    <property type="term" value="F:AMP binding"/>
    <property type="evidence" value="ECO:0007669"/>
    <property type="project" value="InterPro"/>
</dbReference>
<dbReference type="OrthoDB" id="1706066at2759"/>
<dbReference type="GO" id="GO:0019427">
    <property type="term" value="P:acetyl-CoA biosynthetic process from acetate"/>
    <property type="evidence" value="ECO:0007669"/>
    <property type="project" value="InterPro"/>
</dbReference>
<evidence type="ECO:0000313" key="18">
    <source>
        <dbReference type="EMBL" id="RCH88801.1"/>
    </source>
</evidence>
<comment type="subcellular location">
    <subcellularLocation>
        <location evidence="1">Cytoplasm</location>
    </subcellularLocation>
</comment>
<dbReference type="GO" id="GO:0035870">
    <property type="term" value="F:dITP diphosphatase activity"/>
    <property type="evidence" value="ECO:0007669"/>
    <property type="project" value="RHEA"/>
</dbReference>
<dbReference type="STRING" id="4846.A0A367JGG0"/>
<evidence type="ECO:0000259" key="15">
    <source>
        <dbReference type="Pfam" id="PF00501"/>
    </source>
</evidence>
<keyword evidence="19" id="KW-1185">Reference proteome</keyword>
<accession>A0A367JGG0</accession>
<comment type="catalytic activity">
    <reaction evidence="14">
        <text>N(6)-hydroxy-dATP + H2O = N(6)-hydroxy-dAMP + diphosphate + H(+)</text>
        <dbReference type="Rhea" id="RHEA:83971"/>
        <dbReference type="ChEBI" id="CHEBI:15377"/>
        <dbReference type="ChEBI" id="CHEBI:15378"/>
        <dbReference type="ChEBI" id="CHEBI:33019"/>
        <dbReference type="ChEBI" id="CHEBI:233529"/>
        <dbReference type="ChEBI" id="CHEBI:233530"/>
    </reaction>
    <physiologicalReaction direction="left-to-right" evidence="14">
        <dbReference type="Rhea" id="RHEA:83972"/>
    </physiologicalReaction>
</comment>
<dbReference type="EMBL" id="PJQM01003456">
    <property type="protein sequence ID" value="RCH88801.1"/>
    <property type="molecule type" value="Genomic_DNA"/>
</dbReference>
<evidence type="ECO:0000259" key="16">
    <source>
        <dbReference type="Pfam" id="PF13193"/>
    </source>
</evidence>
<dbReference type="FunFam" id="3.40.50.12780:FF:000001">
    <property type="entry name" value="Acetyl-coenzyme A synthetase"/>
    <property type="match status" value="1"/>
</dbReference>
<dbReference type="GO" id="GO:0036220">
    <property type="term" value="F:ITP diphosphatase activity"/>
    <property type="evidence" value="ECO:0007669"/>
    <property type="project" value="UniProtKB-EC"/>
</dbReference>
<feature type="domain" description="Acetyl-coenzyme A synthetase N-terminal" evidence="17">
    <location>
        <begin position="18"/>
        <end position="74"/>
    </location>
</feature>
<evidence type="ECO:0000256" key="1">
    <source>
        <dbReference type="ARBA" id="ARBA00004496"/>
    </source>
</evidence>
<keyword evidence="5" id="KW-0479">Metal-binding</keyword>
<dbReference type="GO" id="GO:0046872">
    <property type="term" value="F:metal ion binding"/>
    <property type="evidence" value="ECO:0007669"/>
    <property type="project" value="UniProtKB-KW"/>
</dbReference>
<keyword evidence="7" id="KW-0378">Hydrolase</keyword>
<dbReference type="Gene3D" id="3.30.300.30">
    <property type="match status" value="1"/>
</dbReference>
<gene>
    <name evidence="18" type="primary">ACS1_3</name>
    <name evidence="18" type="ORF">CU098_002113</name>
</gene>
<keyword evidence="8" id="KW-0067">ATP-binding</keyword>
<dbReference type="HAMAP" id="MF_03148">
    <property type="entry name" value="HAM1_NTPase"/>
    <property type="match status" value="1"/>
</dbReference>
<dbReference type="GO" id="GO:0005524">
    <property type="term" value="F:ATP binding"/>
    <property type="evidence" value="ECO:0007669"/>
    <property type="project" value="UniProtKB-KW"/>
</dbReference>
<comment type="catalytic activity">
    <reaction evidence="12">
        <text>ITP + H2O = IMP + diphosphate + H(+)</text>
        <dbReference type="Rhea" id="RHEA:29399"/>
        <dbReference type="ChEBI" id="CHEBI:15377"/>
        <dbReference type="ChEBI" id="CHEBI:15378"/>
        <dbReference type="ChEBI" id="CHEBI:33019"/>
        <dbReference type="ChEBI" id="CHEBI:58053"/>
        <dbReference type="ChEBI" id="CHEBI:61402"/>
        <dbReference type="EC" id="3.6.1.66"/>
    </reaction>
    <physiologicalReaction direction="left-to-right" evidence="12">
        <dbReference type="Rhea" id="RHEA:29400"/>
    </physiologicalReaction>
</comment>
<dbReference type="PANTHER" id="PTHR24095">
    <property type="entry name" value="ACETYL-COENZYME A SYNTHETASE"/>
    <property type="match status" value="1"/>
</dbReference>